<protein>
    <submittedName>
        <fullName evidence="2">Uncharacterized protein</fullName>
    </submittedName>
</protein>
<evidence type="ECO:0000313" key="2">
    <source>
        <dbReference type="EMBL" id="CAB4143729.1"/>
    </source>
</evidence>
<dbReference type="EMBL" id="LR796420">
    <property type="protein sequence ID" value="CAB4143729.1"/>
    <property type="molecule type" value="Genomic_DNA"/>
</dbReference>
<organism evidence="2">
    <name type="scientific">uncultured Caudovirales phage</name>
    <dbReference type="NCBI Taxonomy" id="2100421"/>
    <lineage>
        <taxon>Viruses</taxon>
        <taxon>Duplodnaviria</taxon>
        <taxon>Heunggongvirae</taxon>
        <taxon>Uroviricota</taxon>
        <taxon>Caudoviricetes</taxon>
        <taxon>Peduoviridae</taxon>
        <taxon>Maltschvirus</taxon>
        <taxon>Maltschvirus maltsch</taxon>
    </lineage>
</organism>
<gene>
    <name evidence="2" type="ORF">UFOVP449_261</name>
</gene>
<name>A0A6J5MJE5_9CAUD</name>
<proteinExistence type="predicted"/>
<feature type="region of interest" description="Disordered" evidence="1">
    <location>
        <begin position="98"/>
        <end position="117"/>
    </location>
</feature>
<accession>A0A6J5MJE5</accession>
<reference evidence="2" key="1">
    <citation type="submission" date="2020-04" db="EMBL/GenBank/DDBJ databases">
        <authorList>
            <person name="Chiriac C."/>
            <person name="Salcher M."/>
            <person name="Ghai R."/>
            <person name="Kavagutti S V."/>
        </authorList>
    </citation>
    <scope>NUCLEOTIDE SEQUENCE</scope>
</reference>
<evidence type="ECO:0000256" key="1">
    <source>
        <dbReference type="SAM" id="MobiDB-lite"/>
    </source>
</evidence>
<sequence length="117" mass="13684">MILHIDLGNQSLTNWLRDNRYIIYSELIRFCKKMINEKLDMLQAIMVSNLADNVVFVLKKENLHITMGKAMDYFLEEEEYEKCAEIRDLEILIQKSQNESKNTKNSVRIKGTRAGNG</sequence>